<protein>
    <submittedName>
        <fullName evidence="2">Uncharacterized protein</fullName>
    </submittedName>
</protein>
<proteinExistence type="predicted"/>
<feature type="compositionally biased region" description="Basic residues" evidence="1">
    <location>
        <begin position="104"/>
        <end position="126"/>
    </location>
</feature>
<keyword evidence="3" id="KW-1185">Reference proteome</keyword>
<dbReference type="EMBL" id="VSRR010008130">
    <property type="protein sequence ID" value="MPC48154.1"/>
    <property type="molecule type" value="Genomic_DNA"/>
</dbReference>
<name>A0A5B7FV12_PORTR</name>
<reference evidence="2 3" key="1">
    <citation type="submission" date="2019-05" db="EMBL/GenBank/DDBJ databases">
        <title>Another draft genome of Portunus trituberculatus and its Hox gene families provides insights of decapod evolution.</title>
        <authorList>
            <person name="Jeong J.-H."/>
            <person name="Song I."/>
            <person name="Kim S."/>
            <person name="Choi T."/>
            <person name="Kim D."/>
            <person name="Ryu S."/>
            <person name="Kim W."/>
        </authorList>
    </citation>
    <scope>NUCLEOTIDE SEQUENCE [LARGE SCALE GENOMIC DNA]</scope>
    <source>
        <tissue evidence="2">Muscle</tissue>
    </source>
</reference>
<comment type="caution">
    <text evidence="2">The sequence shown here is derived from an EMBL/GenBank/DDBJ whole genome shotgun (WGS) entry which is preliminary data.</text>
</comment>
<evidence type="ECO:0000256" key="1">
    <source>
        <dbReference type="SAM" id="MobiDB-lite"/>
    </source>
</evidence>
<dbReference type="Proteomes" id="UP000324222">
    <property type="component" value="Unassembled WGS sequence"/>
</dbReference>
<evidence type="ECO:0000313" key="2">
    <source>
        <dbReference type="EMBL" id="MPC48154.1"/>
    </source>
</evidence>
<accession>A0A5B7FV12</accession>
<organism evidence="2 3">
    <name type="scientific">Portunus trituberculatus</name>
    <name type="common">Swimming crab</name>
    <name type="synonym">Neptunus trituberculatus</name>
    <dbReference type="NCBI Taxonomy" id="210409"/>
    <lineage>
        <taxon>Eukaryota</taxon>
        <taxon>Metazoa</taxon>
        <taxon>Ecdysozoa</taxon>
        <taxon>Arthropoda</taxon>
        <taxon>Crustacea</taxon>
        <taxon>Multicrustacea</taxon>
        <taxon>Malacostraca</taxon>
        <taxon>Eumalacostraca</taxon>
        <taxon>Eucarida</taxon>
        <taxon>Decapoda</taxon>
        <taxon>Pleocyemata</taxon>
        <taxon>Brachyura</taxon>
        <taxon>Eubrachyura</taxon>
        <taxon>Portunoidea</taxon>
        <taxon>Portunidae</taxon>
        <taxon>Portuninae</taxon>
        <taxon>Portunus</taxon>
    </lineage>
</organism>
<evidence type="ECO:0000313" key="3">
    <source>
        <dbReference type="Proteomes" id="UP000324222"/>
    </source>
</evidence>
<dbReference type="AlphaFoldDB" id="A0A5B7FV12"/>
<sequence>MQQINMRQAHGRHACQACKIAITRQPTREWCCMKSCFSATNKEETGMAGAGSSQTPEALSERGAVLRPNPPTAEPATEETGSVGACKPLNPGATYANSTEPRKLRGRARNSGRRHATRGAARKLTHSQHPSHMLGTGEGRGGNTHYTGLRLNTWWADKTHSENAALKSRPTTTFCIQHNTEWPWELREK</sequence>
<gene>
    <name evidence="2" type="ORF">E2C01_041920</name>
</gene>
<feature type="region of interest" description="Disordered" evidence="1">
    <location>
        <begin position="64"/>
        <end position="143"/>
    </location>
</feature>